<reference evidence="3" key="1">
    <citation type="submission" date="2021-12" db="EMBL/GenBank/DDBJ databases">
        <title>Discovery of the Pendulisporaceae a myxobacterial family with distinct sporulation behavior and unique specialized metabolism.</title>
        <authorList>
            <person name="Garcia R."/>
            <person name="Popoff A."/>
            <person name="Bader C.D."/>
            <person name="Loehr J."/>
            <person name="Walesch S."/>
            <person name="Walt C."/>
            <person name="Boldt J."/>
            <person name="Bunk B."/>
            <person name="Haeckl F.J.F.P.J."/>
            <person name="Gunesch A.P."/>
            <person name="Birkelbach J."/>
            <person name="Nuebel U."/>
            <person name="Pietschmann T."/>
            <person name="Bach T."/>
            <person name="Mueller R."/>
        </authorList>
    </citation>
    <scope>NUCLEOTIDE SEQUENCE</scope>
    <source>
        <strain evidence="3">MSr11367</strain>
    </source>
</reference>
<dbReference type="RefSeq" id="WP_394831772.1">
    <property type="nucleotide sequence ID" value="NZ_CP089929.1"/>
</dbReference>
<organism evidence="3 4">
    <name type="scientific">Pendulispora rubella</name>
    <dbReference type="NCBI Taxonomy" id="2741070"/>
    <lineage>
        <taxon>Bacteria</taxon>
        <taxon>Pseudomonadati</taxon>
        <taxon>Myxococcota</taxon>
        <taxon>Myxococcia</taxon>
        <taxon>Myxococcales</taxon>
        <taxon>Sorangiineae</taxon>
        <taxon>Pendulisporaceae</taxon>
        <taxon>Pendulispora</taxon>
    </lineage>
</organism>
<evidence type="ECO:0000313" key="3">
    <source>
        <dbReference type="EMBL" id="WXB02145.1"/>
    </source>
</evidence>
<dbReference type="Gene3D" id="1.10.10.60">
    <property type="entry name" value="Homeodomain-like"/>
    <property type="match status" value="1"/>
</dbReference>
<dbReference type="PANTHER" id="PTHR47894">
    <property type="entry name" value="HTH-TYPE TRANSCRIPTIONAL REGULATOR GADX"/>
    <property type="match status" value="1"/>
</dbReference>
<protein>
    <submittedName>
        <fullName evidence="3">AraC family transcriptional regulator</fullName>
    </submittedName>
</protein>
<dbReference type="PROSITE" id="PS01124">
    <property type="entry name" value="HTH_ARAC_FAMILY_2"/>
    <property type="match status" value="1"/>
</dbReference>
<dbReference type="InterPro" id="IPR032687">
    <property type="entry name" value="AraC-type_N"/>
</dbReference>
<gene>
    <name evidence="3" type="ORF">LVJ94_35175</name>
</gene>
<keyword evidence="4" id="KW-1185">Reference proteome</keyword>
<keyword evidence="1" id="KW-0238">DNA-binding</keyword>
<accession>A0ABZ2KYT0</accession>
<evidence type="ECO:0000256" key="1">
    <source>
        <dbReference type="ARBA" id="ARBA00023125"/>
    </source>
</evidence>
<dbReference type="Proteomes" id="UP001374803">
    <property type="component" value="Chromosome"/>
</dbReference>
<sequence length="375" mass="41633">MSSEFHPITAFPFEGVGHTGEFLPCAADAEWCSSRPILNPACMRRVRMSFRHRRIPAVLVAALRHTRIDFASPARRLGLEPGFRELATEVQIEKWLALIAPSLPSEFGLMLGAQVRAESLGLIGLAARFSQNLADALRRLAQLTLLGDELRILRDERETALVIHSGGDVPFARKKADAIAASVLAIAQQLTGSRVAPAMVAFAFPPPDTIRYRDQYRATFGHPVLFDERITVMVFANTDLEKLVIGASPELAETFARHAAEDPIGLRLPDDVVTAVRAALRVHMFESTPLFSELALLMGVSESQLRARCHENEVRYPALVEEVRRERALLLLRHSPTYTNAEIASLVGTTDEPFRIALRRWLGLSPDEARRALRP</sequence>
<dbReference type="InterPro" id="IPR018060">
    <property type="entry name" value="HTH_AraC"/>
</dbReference>
<dbReference type="EMBL" id="CP089983">
    <property type="protein sequence ID" value="WXB02145.1"/>
    <property type="molecule type" value="Genomic_DNA"/>
</dbReference>
<dbReference type="SMART" id="SM00342">
    <property type="entry name" value="HTH_ARAC"/>
    <property type="match status" value="1"/>
</dbReference>
<evidence type="ECO:0000313" key="4">
    <source>
        <dbReference type="Proteomes" id="UP001374803"/>
    </source>
</evidence>
<evidence type="ECO:0000259" key="2">
    <source>
        <dbReference type="PROSITE" id="PS01124"/>
    </source>
</evidence>
<feature type="domain" description="HTH araC/xylS-type" evidence="2">
    <location>
        <begin position="274"/>
        <end position="372"/>
    </location>
</feature>
<dbReference type="Pfam" id="PF12625">
    <property type="entry name" value="Arabinose_bd"/>
    <property type="match status" value="1"/>
</dbReference>
<name>A0ABZ2KYT0_9BACT</name>
<proteinExistence type="predicted"/>
<dbReference type="PANTHER" id="PTHR47894:SF1">
    <property type="entry name" value="HTH-TYPE TRANSCRIPTIONAL REGULATOR VQSM"/>
    <property type="match status" value="1"/>
</dbReference>